<protein>
    <recommendedName>
        <fullName evidence="3">GIY-YIG domain-containing protein</fullName>
    </recommendedName>
</protein>
<dbReference type="EMBL" id="CM004475">
    <property type="protein sequence ID" value="OCT77889.1"/>
    <property type="molecule type" value="Genomic_DNA"/>
</dbReference>
<gene>
    <name evidence="1" type="ORF">XELAEV_18028986mg</name>
</gene>
<evidence type="ECO:0008006" key="3">
    <source>
        <dbReference type="Google" id="ProtNLM"/>
    </source>
</evidence>
<evidence type="ECO:0000313" key="1">
    <source>
        <dbReference type="EMBL" id="OCT77889.1"/>
    </source>
</evidence>
<reference evidence="2" key="1">
    <citation type="journal article" date="2016" name="Nature">
        <title>Genome evolution in the allotetraploid frog Xenopus laevis.</title>
        <authorList>
            <person name="Session A.M."/>
            <person name="Uno Y."/>
            <person name="Kwon T."/>
            <person name="Chapman J.A."/>
            <person name="Toyoda A."/>
            <person name="Takahashi S."/>
            <person name="Fukui A."/>
            <person name="Hikosaka A."/>
            <person name="Suzuki A."/>
            <person name="Kondo M."/>
            <person name="van Heeringen S.J."/>
            <person name="Quigley I."/>
            <person name="Heinz S."/>
            <person name="Ogino H."/>
            <person name="Ochi H."/>
            <person name="Hellsten U."/>
            <person name="Lyons J.B."/>
            <person name="Simakov O."/>
            <person name="Putnam N."/>
            <person name="Stites J."/>
            <person name="Kuroki Y."/>
            <person name="Tanaka T."/>
            <person name="Michiue T."/>
            <person name="Watanabe M."/>
            <person name="Bogdanovic O."/>
            <person name="Lister R."/>
            <person name="Georgiou G."/>
            <person name="Paranjpe S.S."/>
            <person name="van Kruijsbergen I."/>
            <person name="Shu S."/>
            <person name="Carlson J."/>
            <person name="Kinoshita T."/>
            <person name="Ohta Y."/>
            <person name="Mawaribuchi S."/>
            <person name="Jenkins J."/>
            <person name="Grimwood J."/>
            <person name="Schmutz J."/>
            <person name="Mitros T."/>
            <person name="Mozaffari S.V."/>
            <person name="Suzuki Y."/>
            <person name="Haramoto Y."/>
            <person name="Yamamoto T.S."/>
            <person name="Takagi C."/>
            <person name="Heald R."/>
            <person name="Miller K."/>
            <person name="Haudenschild C."/>
            <person name="Kitzman J."/>
            <person name="Nakayama T."/>
            <person name="Izutsu Y."/>
            <person name="Robert J."/>
            <person name="Fortriede J."/>
            <person name="Burns K."/>
            <person name="Lotay V."/>
            <person name="Karimi K."/>
            <person name="Yasuoka Y."/>
            <person name="Dichmann D.S."/>
            <person name="Flajnik M.F."/>
            <person name="Houston D.W."/>
            <person name="Shendure J."/>
            <person name="DuPasquier L."/>
            <person name="Vize P.D."/>
            <person name="Zorn A.M."/>
            <person name="Ito M."/>
            <person name="Marcotte E.M."/>
            <person name="Wallingford J.B."/>
            <person name="Ito Y."/>
            <person name="Asashima M."/>
            <person name="Ueno N."/>
            <person name="Matsuda Y."/>
            <person name="Veenstra G.J."/>
            <person name="Fujiyama A."/>
            <person name="Harland R.M."/>
            <person name="Taira M."/>
            <person name="Rokhsar D.S."/>
        </authorList>
    </citation>
    <scope>NUCLEOTIDE SEQUENCE [LARGE SCALE GENOMIC DNA]</scope>
    <source>
        <strain evidence="2">J</strain>
    </source>
</reference>
<proteinExistence type="predicted"/>
<name>A0A974CQP7_XENLA</name>
<evidence type="ECO:0000313" key="2">
    <source>
        <dbReference type="Proteomes" id="UP000694892"/>
    </source>
</evidence>
<organism evidence="1 2">
    <name type="scientific">Xenopus laevis</name>
    <name type="common">African clawed frog</name>
    <dbReference type="NCBI Taxonomy" id="8355"/>
    <lineage>
        <taxon>Eukaryota</taxon>
        <taxon>Metazoa</taxon>
        <taxon>Chordata</taxon>
        <taxon>Craniata</taxon>
        <taxon>Vertebrata</taxon>
        <taxon>Euteleostomi</taxon>
        <taxon>Amphibia</taxon>
        <taxon>Batrachia</taxon>
        <taxon>Anura</taxon>
        <taxon>Pipoidea</taxon>
        <taxon>Pipidae</taxon>
        <taxon>Xenopodinae</taxon>
        <taxon>Xenopus</taxon>
        <taxon>Xenopus</taxon>
    </lineage>
</organism>
<dbReference type="AlphaFoldDB" id="A0A974CQP7"/>
<sequence>MLCKDQVAIPNAQKVYTTWDYYSCALSNVVYMITCTKCSTEDIYIGEIGRKLHTRMNHHRHKIKTKLGNIITEWERKIYEFKCMELFKTLRQGLNLGSCFMSHYVT</sequence>
<accession>A0A974CQP7</accession>
<dbReference type="Proteomes" id="UP000694892">
    <property type="component" value="Chromosome 5S"/>
</dbReference>